<organism evidence="1">
    <name type="scientific">Tanacetum cinerariifolium</name>
    <name type="common">Dalmatian daisy</name>
    <name type="synonym">Chrysanthemum cinerariifolium</name>
    <dbReference type="NCBI Taxonomy" id="118510"/>
    <lineage>
        <taxon>Eukaryota</taxon>
        <taxon>Viridiplantae</taxon>
        <taxon>Streptophyta</taxon>
        <taxon>Embryophyta</taxon>
        <taxon>Tracheophyta</taxon>
        <taxon>Spermatophyta</taxon>
        <taxon>Magnoliopsida</taxon>
        <taxon>eudicotyledons</taxon>
        <taxon>Gunneridae</taxon>
        <taxon>Pentapetalae</taxon>
        <taxon>asterids</taxon>
        <taxon>campanulids</taxon>
        <taxon>Asterales</taxon>
        <taxon>Asteraceae</taxon>
        <taxon>Asteroideae</taxon>
        <taxon>Anthemideae</taxon>
        <taxon>Anthemidinae</taxon>
        <taxon>Tanacetum</taxon>
    </lineage>
</organism>
<protein>
    <submittedName>
        <fullName evidence="1">Uncharacterized protein</fullName>
    </submittedName>
</protein>
<accession>A0A699KIW7</accession>
<dbReference type="AlphaFoldDB" id="A0A699KIW7"/>
<feature type="non-terminal residue" evidence="1">
    <location>
        <position position="1"/>
    </location>
</feature>
<name>A0A699KIW7_TANCI</name>
<dbReference type="EMBL" id="BKCJ010524888">
    <property type="protein sequence ID" value="GFA97189.1"/>
    <property type="molecule type" value="Genomic_DNA"/>
</dbReference>
<proteinExistence type="predicted"/>
<reference evidence="1" key="1">
    <citation type="journal article" date="2019" name="Sci. Rep.">
        <title>Draft genome of Tanacetum cinerariifolium, the natural source of mosquito coil.</title>
        <authorList>
            <person name="Yamashiro T."/>
            <person name="Shiraishi A."/>
            <person name="Satake H."/>
            <person name="Nakayama K."/>
        </authorList>
    </citation>
    <scope>NUCLEOTIDE SEQUENCE</scope>
</reference>
<sequence length="38" mass="4281">PVRGHRCSVEEPSSSTLITTITINSLEVVLYALYLRYV</sequence>
<comment type="caution">
    <text evidence="1">The sequence shown here is derived from an EMBL/GenBank/DDBJ whole genome shotgun (WGS) entry which is preliminary data.</text>
</comment>
<gene>
    <name evidence="1" type="ORF">Tci_669161</name>
</gene>
<evidence type="ECO:0000313" key="1">
    <source>
        <dbReference type="EMBL" id="GFA97189.1"/>
    </source>
</evidence>